<evidence type="ECO:0000259" key="1">
    <source>
        <dbReference type="Pfam" id="PF21818"/>
    </source>
</evidence>
<dbReference type="Pfam" id="PF21818">
    <property type="entry name" value="DUF6884"/>
    <property type="match status" value="1"/>
</dbReference>
<reference evidence="3 4" key="1">
    <citation type="submission" date="2018-08" db="EMBL/GenBank/DDBJ databases">
        <title>Recombination of ecologically and evolutionarily significant loci maintains genetic cohesion in the Pseudomonas syringae species complex.</title>
        <authorList>
            <person name="Dillon M."/>
            <person name="Thakur S."/>
            <person name="Almeida R.N.D."/>
            <person name="Weir B.S."/>
            <person name="Guttman D.S."/>
        </authorList>
    </citation>
    <scope>NUCLEOTIDE SEQUENCE [LARGE SCALE GENOMIC DNA]</scope>
    <source>
        <strain evidence="3 4">ICMP 8670</strain>
    </source>
</reference>
<gene>
    <name evidence="3" type="ORF">ALP92_02959</name>
</gene>
<dbReference type="InterPro" id="IPR049251">
    <property type="entry name" value="DUF6884"/>
</dbReference>
<dbReference type="EMBL" id="RBRQ01000069">
    <property type="protein sequence ID" value="RMR13580.1"/>
    <property type="molecule type" value="Genomic_DNA"/>
</dbReference>
<dbReference type="Pfam" id="PF26468">
    <property type="entry name" value="GIY_YIG_3"/>
    <property type="match status" value="1"/>
</dbReference>
<proteinExistence type="predicted"/>
<sequence length="409" mass="46421">MKIRHHCVENMKVDESGQGDLFALPVFELLASLLDHDGIPSIIVIGCGRHKKKSPTRAQDLYTSERFKRSKSIALNISAPFFVLSAKHGLLEPEQIVEPYDFEISTMGVQEKNLWAESVLMSISKLKFDAKITVLADKDYALPLINFNIATGGKLRIVTPFVDLLPEHIPVWLEQAERLSMRVRDLTKLYRHIDTARENGFTFKFSELSETKLARRGVYIFLDPHEKNFLNNGPRIVRIGTHAVSSESKSTLRTRLRSHFGQMDGGGNHRGSIYRLHVGRALLESGSLSFHKETWGQGQHAPSEIREDELELERQVSVYLSRLEVFIVPIDDEPSKYSLRALVETQLIALCTENFAVVDEPSHDWLGRYSPMLPIVKSGLWNLRDVAKKYNPDELGSVAHIISMQESHK</sequence>
<evidence type="ECO:0000313" key="4">
    <source>
        <dbReference type="Proteomes" id="UP000276615"/>
    </source>
</evidence>
<organism evidence="3 4">
    <name type="scientific">Pseudomonas syringae pv. primulae</name>
    <dbReference type="NCBI Taxonomy" id="251707"/>
    <lineage>
        <taxon>Bacteria</taxon>
        <taxon>Pseudomonadati</taxon>
        <taxon>Pseudomonadota</taxon>
        <taxon>Gammaproteobacteria</taxon>
        <taxon>Pseudomonadales</taxon>
        <taxon>Pseudomonadaceae</taxon>
        <taxon>Pseudomonas</taxon>
    </lineage>
</organism>
<feature type="domain" description="GIY-YIG" evidence="2">
    <location>
        <begin position="182"/>
        <end position="405"/>
    </location>
</feature>
<dbReference type="InterPro" id="IPR058782">
    <property type="entry name" value="GIY_YIG_3"/>
</dbReference>
<dbReference type="Proteomes" id="UP000276615">
    <property type="component" value="Unassembled WGS sequence"/>
</dbReference>
<evidence type="ECO:0000259" key="2">
    <source>
        <dbReference type="Pfam" id="PF26468"/>
    </source>
</evidence>
<dbReference type="AlphaFoldDB" id="A0A3M4SF46"/>
<accession>A0A3M4SF46</accession>
<comment type="caution">
    <text evidence="3">The sequence shown here is derived from an EMBL/GenBank/DDBJ whole genome shotgun (WGS) entry which is preliminary data.</text>
</comment>
<evidence type="ECO:0000313" key="3">
    <source>
        <dbReference type="EMBL" id="RMR13580.1"/>
    </source>
</evidence>
<feature type="domain" description="DUF6884" evidence="1">
    <location>
        <begin position="42"/>
        <end position="148"/>
    </location>
</feature>
<name>A0A3M4SF46_9PSED</name>
<protein>
    <submittedName>
        <fullName evidence="3">Uncharacterized protein</fullName>
    </submittedName>
</protein>